<dbReference type="Proteomes" id="UP000223856">
    <property type="component" value="Segment"/>
</dbReference>
<reference evidence="1 2" key="1">
    <citation type="submission" date="2016-03" db="EMBL/GenBank/DDBJ databases">
        <authorList>
            <person name="Green D.E."/>
            <person name="Kennedy B.V."/>
            <person name="Kocak B.Z."/>
            <person name="Moretti M.L."/>
            <person name="Onelangsy F.L."/>
            <person name="Mezghani N.A."/>
            <person name="Thompson P.K."/>
            <person name="Ulbrich M.C."/>
            <person name="Furbee E.C."/>
            <person name="Grubb S.R."/>
            <person name="Warner M.H."/>
            <person name="Montgomery M.T."/>
            <person name="Garlena R.A."/>
            <person name="Russell D.A."/>
            <person name="Pope W.H."/>
            <person name="Jacobs-Sera D."/>
            <person name="Hendrix R.W."/>
            <person name="Hatfull G.F."/>
        </authorList>
    </citation>
    <scope>NUCLEOTIDE SEQUENCE [LARGE SCALE GENOMIC DNA]</scope>
</reference>
<organism evidence="1 2">
    <name type="scientific">Gordonia phage Katyusha</name>
    <dbReference type="NCBI Taxonomy" id="1821555"/>
    <lineage>
        <taxon>Viruses</taxon>
        <taxon>Duplodnaviria</taxon>
        <taxon>Heunggongvirae</taxon>
        <taxon>Uroviricota</taxon>
        <taxon>Caudoviricetes</taxon>
        <taxon>Demosthenesvirus</taxon>
        <taxon>Demosthenesvirus katyusha</taxon>
    </lineage>
</organism>
<accession>A0A142KBJ8</accession>
<dbReference type="GeneID" id="40079242"/>
<dbReference type="EMBL" id="KU963258">
    <property type="protein sequence ID" value="AMS03481.1"/>
    <property type="molecule type" value="Genomic_DNA"/>
</dbReference>
<evidence type="ECO:0000313" key="2">
    <source>
        <dbReference type="Proteomes" id="UP000223856"/>
    </source>
</evidence>
<dbReference type="RefSeq" id="YP_009603363.1">
    <property type="nucleotide sequence ID" value="NC_041950.1"/>
</dbReference>
<name>A0A142KBJ8_9CAUD</name>
<dbReference type="KEGG" id="vg:40079242"/>
<evidence type="ECO:0000313" key="1">
    <source>
        <dbReference type="EMBL" id="AMS03481.1"/>
    </source>
</evidence>
<gene>
    <name evidence="1" type="primary">88</name>
    <name evidence="1" type="ORF">SEA_KATYUSHA_88</name>
</gene>
<protein>
    <submittedName>
        <fullName evidence="1">Uncharacterized protein</fullName>
    </submittedName>
</protein>
<keyword evidence="2" id="KW-1185">Reference proteome</keyword>
<proteinExistence type="predicted"/>
<sequence>MNNDLLVKTYNTIVDHPEDWDQSTWTSMWITDEMQLELNKRTGLDGRAIVDLDELKQHGCKTAMCFAGWALYISGMHKRVVYSGDVDREFVLASDFTLTDVTLQALNNDGIADEISLSAVPIGDVLTSSVGEQARMALGMYEMSDSEWDMLTSISNTLAELRAMVLSLIVTGSVIDYMQFGDVNTKITDADIEAAHRSYHGV</sequence>